<protein>
    <submittedName>
        <fullName evidence="7">Uncharacterized protein</fullName>
    </submittedName>
</protein>
<dbReference type="GO" id="GO:0005594">
    <property type="term" value="C:collagen type IX trimer"/>
    <property type="evidence" value="ECO:0007669"/>
    <property type="project" value="TreeGrafter"/>
</dbReference>
<feature type="compositionally biased region" description="Basic and acidic residues" evidence="3">
    <location>
        <begin position="235"/>
        <end position="248"/>
    </location>
</feature>
<dbReference type="EMBL" id="JABDTM020027926">
    <property type="protein sequence ID" value="KAH0809769.1"/>
    <property type="molecule type" value="Genomic_DNA"/>
</dbReference>
<dbReference type="Pfam" id="PF01391">
    <property type="entry name" value="Collagen"/>
    <property type="match status" value="2"/>
</dbReference>
<dbReference type="Pfam" id="PF13358">
    <property type="entry name" value="DDE_3"/>
    <property type="match status" value="1"/>
</dbReference>
<feature type="region of interest" description="Disordered" evidence="3">
    <location>
        <begin position="223"/>
        <end position="422"/>
    </location>
</feature>
<feature type="compositionally biased region" description="Low complexity" evidence="3">
    <location>
        <begin position="250"/>
        <end position="262"/>
    </location>
</feature>
<feature type="domain" description="Tc1-like transposase DDE" evidence="6">
    <location>
        <begin position="910"/>
        <end position="1019"/>
    </location>
</feature>
<comment type="subcellular location">
    <subcellularLocation>
        <location evidence="1">Nucleus</location>
    </subcellularLocation>
</comment>
<dbReference type="InterPro" id="IPR016186">
    <property type="entry name" value="C-type_lectin-like/link_sf"/>
</dbReference>
<feature type="compositionally biased region" description="Polar residues" evidence="3">
    <location>
        <begin position="1069"/>
        <end position="1082"/>
    </location>
</feature>
<keyword evidence="4" id="KW-0732">Signal</keyword>
<gene>
    <name evidence="7" type="ORF">GEV33_013022</name>
</gene>
<dbReference type="GO" id="GO:0005634">
    <property type="term" value="C:nucleus"/>
    <property type="evidence" value="ECO:0007669"/>
    <property type="project" value="UniProtKB-SubCell"/>
</dbReference>
<reference evidence="7" key="1">
    <citation type="journal article" date="2020" name="J Insects Food Feed">
        <title>The yellow mealworm (Tenebrio molitor) genome: a resource for the emerging insects as food and feed industry.</title>
        <authorList>
            <person name="Eriksson T."/>
            <person name="Andere A."/>
            <person name="Kelstrup H."/>
            <person name="Emery V."/>
            <person name="Picard C."/>
        </authorList>
    </citation>
    <scope>NUCLEOTIDE SEQUENCE</scope>
    <source>
        <strain evidence="7">Stoneville</strain>
        <tissue evidence="7">Whole head</tissue>
    </source>
</reference>
<evidence type="ECO:0000259" key="5">
    <source>
        <dbReference type="Pfam" id="PF06482"/>
    </source>
</evidence>
<dbReference type="InterPro" id="IPR038717">
    <property type="entry name" value="Tc1-like_DDE_dom"/>
</dbReference>
<dbReference type="GO" id="GO:0005615">
    <property type="term" value="C:extracellular space"/>
    <property type="evidence" value="ECO:0007669"/>
    <property type="project" value="TreeGrafter"/>
</dbReference>
<dbReference type="GO" id="GO:0030198">
    <property type="term" value="P:extracellular matrix organization"/>
    <property type="evidence" value="ECO:0007669"/>
    <property type="project" value="TreeGrafter"/>
</dbReference>
<dbReference type="PANTHER" id="PTHR24023:SF1116">
    <property type="entry name" value="MACROPHAGE RECEPTOR WITH COLLAGENOUS STRUCTURE"/>
    <property type="match status" value="1"/>
</dbReference>
<keyword evidence="8" id="KW-1185">Reference proteome</keyword>
<evidence type="ECO:0000256" key="2">
    <source>
        <dbReference type="ARBA" id="ARBA00023119"/>
    </source>
</evidence>
<evidence type="ECO:0000256" key="1">
    <source>
        <dbReference type="ARBA" id="ARBA00004123"/>
    </source>
</evidence>
<feature type="region of interest" description="Disordered" evidence="3">
    <location>
        <begin position="106"/>
        <end position="141"/>
    </location>
</feature>
<reference evidence="7" key="2">
    <citation type="submission" date="2021-08" db="EMBL/GenBank/DDBJ databases">
        <authorList>
            <person name="Eriksson T."/>
        </authorList>
    </citation>
    <scope>NUCLEOTIDE SEQUENCE</scope>
    <source>
        <strain evidence="7">Stoneville</strain>
        <tissue evidence="7">Whole head</tissue>
    </source>
</reference>
<dbReference type="GO" id="GO:0030020">
    <property type="term" value="F:extracellular matrix structural constituent conferring tensile strength"/>
    <property type="evidence" value="ECO:0007669"/>
    <property type="project" value="TreeGrafter"/>
</dbReference>
<feature type="compositionally biased region" description="Basic and acidic residues" evidence="3">
    <location>
        <begin position="458"/>
        <end position="487"/>
    </location>
</feature>
<accession>A0A8J6L300</accession>
<evidence type="ECO:0000313" key="8">
    <source>
        <dbReference type="Proteomes" id="UP000719412"/>
    </source>
</evidence>
<feature type="compositionally biased region" description="Pro residues" evidence="3">
    <location>
        <begin position="511"/>
        <end position="522"/>
    </location>
</feature>
<proteinExistence type="predicted"/>
<feature type="chain" id="PRO_5035154160" evidence="4">
    <location>
        <begin position="28"/>
        <end position="1102"/>
    </location>
</feature>
<feature type="compositionally biased region" description="Basic and acidic residues" evidence="3">
    <location>
        <begin position="317"/>
        <end position="330"/>
    </location>
</feature>
<feature type="region of interest" description="Disordered" evidence="3">
    <location>
        <begin position="458"/>
        <end position="543"/>
    </location>
</feature>
<sequence>MAMVLSSQSRLLVALCFTLLVLAGALAVGSLTGWFHPRISSEPVPAKLRQVERSDYDGTFREGSGSEDFGFIPPPPPPPDGKLCMCNNENCCNYLLNDIKAVYGNKGDKGEKGPRGPPGESIRGPPGPPGPPGLPGPVAPEDHLDLLGRGERLEYRVIKAIEESGVFKAQVGYKVPKGNLARMVFLENLVLPDLRDPLVRWNSKMLTKRFSVDPWYAQVFQEPKENRENPVLPAQEEKKGERGDRGFPGEKGTPGPKGELGTSGLDGIPGTPGMHGKHGEKGEKGSPGPQGPPGPPGISYNGDMTSIIPGAQGVKGEPGEKGVKGDKGEEGEAGIPGVPGMHGTPGSSGEKGDPGIDGAIGPVGSPGTKGEKGERGPPGSIITPNGNEEIITIKGDKGEMGRRGRRGKPGPPGPAGPPGKVGPIGEIGLPGWMVNLRVYFYIRVDRVLQDYQEFRDQKVKKEMPPKGDKGDRGERGQDGIPGRDGRDGNPGPPGLPGAAPSDETVRYIPVAGPPGPPGPPGQPGISITGPKGEPGNYPYGEPTYNLRPGRSTASPPIFTVPEQEVTARIVPGAVTFQDHDAMIKMSSASPVGTLAYVIEEEALLVRVNNGWQYIALRMAALNEAYTGDVHGVRGADYSCYREARRAGLRGTFRAFLSSRVQNVDSIVRLADRKLPVSNLRGEVLFNSWSEMFKGDGAPFPHPPRIYSFNGKNVLTDLSWPHKAVWHGALVNGERALDTSCDAWHSASRDKVGLAGSLKGPRLLEQTSYSCDKKLILLCIEATSELFVQRKRRDVDNRTKRMPLVSVDIARTLALIEDGRSIRYAANAIKATVTTVHRAIRRFHETGQYTRRPGSGRRKATTHRDDRFLVSNILRDRQMTAVMIRNQLQEVWQVNTSKRPKTHPKPSEPFHGGSIMIWGGISFEAHKDLVLVENGSLNAHRYIREILEPHVVPYGPFIGEDFVFMHDNARPHIAHCVSLYLDPVGIYRMDWPACSPDLNPIEHVWDKLGRQIRSRPVGDEKSKKSVTHKIPKFRLSWGSQRYGIQHETENHTTLQTSTGDFVKSRKSVRSQENAATKFTQSRFSRPAQPGKQKREFITYPKKI</sequence>
<feature type="signal peptide" evidence="4">
    <location>
        <begin position="1"/>
        <end position="27"/>
    </location>
</feature>
<dbReference type="AlphaFoldDB" id="A0A8J6L300"/>
<dbReference type="Pfam" id="PF06482">
    <property type="entry name" value="Endostatin"/>
    <property type="match status" value="1"/>
</dbReference>
<evidence type="ECO:0000313" key="7">
    <source>
        <dbReference type="EMBL" id="KAH0809769.1"/>
    </source>
</evidence>
<feature type="region of interest" description="Disordered" evidence="3">
    <location>
        <begin position="1053"/>
        <end position="1102"/>
    </location>
</feature>
<evidence type="ECO:0000256" key="3">
    <source>
        <dbReference type="SAM" id="MobiDB-lite"/>
    </source>
</evidence>
<evidence type="ECO:0000259" key="6">
    <source>
        <dbReference type="Pfam" id="PF13358"/>
    </source>
</evidence>
<dbReference type="InterPro" id="IPR016187">
    <property type="entry name" value="CTDL_fold"/>
</dbReference>
<dbReference type="InterPro" id="IPR050149">
    <property type="entry name" value="Collagen_superfamily"/>
</dbReference>
<dbReference type="Gene3D" id="3.30.420.10">
    <property type="entry name" value="Ribonuclease H-like superfamily/Ribonuclease H"/>
    <property type="match status" value="1"/>
</dbReference>
<name>A0A8J6L300_TENMO</name>
<dbReference type="SUPFAM" id="SSF46689">
    <property type="entry name" value="Homeodomain-like"/>
    <property type="match status" value="1"/>
</dbReference>
<feature type="domain" description="Collagenase NC10/endostatin" evidence="5">
    <location>
        <begin position="616"/>
        <end position="781"/>
    </location>
</feature>
<dbReference type="GO" id="GO:0003676">
    <property type="term" value="F:nucleic acid binding"/>
    <property type="evidence" value="ECO:0007669"/>
    <property type="project" value="InterPro"/>
</dbReference>
<dbReference type="InterPro" id="IPR036397">
    <property type="entry name" value="RNaseH_sf"/>
</dbReference>
<dbReference type="Proteomes" id="UP000719412">
    <property type="component" value="Unassembled WGS sequence"/>
</dbReference>
<dbReference type="InterPro" id="IPR010515">
    <property type="entry name" value="Collagenase_NC10/endostatin"/>
</dbReference>
<keyword evidence="2" id="KW-0176">Collagen</keyword>
<dbReference type="Gene3D" id="3.40.1620.70">
    <property type="match status" value="1"/>
</dbReference>
<feature type="compositionally biased region" description="Pro residues" evidence="3">
    <location>
        <begin position="125"/>
        <end position="138"/>
    </location>
</feature>
<dbReference type="InterPro" id="IPR009057">
    <property type="entry name" value="Homeodomain-like_sf"/>
</dbReference>
<dbReference type="SUPFAM" id="SSF56436">
    <property type="entry name" value="C-type lectin-like"/>
    <property type="match status" value="1"/>
</dbReference>
<dbReference type="InterPro" id="IPR008160">
    <property type="entry name" value="Collagen"/>
</dbReference>
<organism evidence="7 8">
    <name type="scientific">Tenebrio molitor</name>
    <name type="common">Yellow mealworm beetle</name>
    <dbReference type="NCBI Taxonomy" id="7067"/>
    <lineage>
        <taxon>Eukaryota</taxon>
        <taxon>Metazoa</taxon>
        <taxon>Ecdysozoa</taxon>
        <taxon>Arthropoda</taxon>
        <taxon>Hexapoda</taxon>
        <taxon>Insecta</taxon>
        <taxon>Pterygota</taxon>
        <taxon>Neoptera</taxon>
        <taxon>Endopterygota</taxon>
        <taxon>Coleoptera</taxon>
        <taxon>Polyphaga</taxon>
        <taxon>Cucujiformia</taxon>
        <taxon>Tenebrionidae</taxon>
        <taxon>Tenebrio</taxon>
    </lineage>
</organism>
<dbReference type="Gene3D" id="3.10.100.10">
    <property type="entry name" value="Mannose-Binding Protein A, subunit A"/>
    <property type="match status" value="1"/>
</dbReference>
<dbReference type="PANTHER" id="PTHR24023">
    <property type="entry name" value="COLLAGEN ALPHA"/>
    <property type="match status" value="1"/>
</dbReference>
<comment type="caution">
    <text evidence="7">The sequence shown here is derived from an EMBL/GenBank/DDBJ whole genome shotgun (WGS) entry which is preliminary data.</text>
</comment>
<evidence type="ECO:0000256" key="4">
    <source>
        <dbReference type="SAM" id="SignalP"/>
    </source>
</evidence>